<dbReference type="PANTHER" id="PTHR48090">
    <property type="entry name" value="UNDECAPRENYL-PHOSPHATE 4-DEOXY-4-FORMAMIDO-L-ARABINOSE TRANSFERASE-RELATED"/>
    <property type="match status" value="1"/>
</dbReference>
<keyword evidence="1" id="KW-0472">Membrane</keyword>
<keyword evidence="3" id="KW-1185">Reference proteome</keyword>
<dbReference type="EMBL" id="JAQQFM010000002">
    <property type="protein sequence ID" value="MFL9923668.1"/>
    <property type="molecule type" value="Genomic_DNA"/>
</dbReference>
<organism evidence="2 3">
    <name type="scientific">Herbaspirillum lusitanum</name>
    <dbReference type="NCBI Taxonomy" id="213312"/>
    <lineage>
        <taxon>Bacteria</taxon>
        <taxon>Pseudomonadati</taxon>
        <taxon>Pseudomonadota</taxon>
        <taxon>Betaproteobacteria</taxon>
        <taxon>Burkholderiales</taxon>
        <taxon>Oxalobacteraceae</taxon>
        <taxon>Herbaspirillum</taxon>
    </lineage>
</organism>
<gene>
    <name evidence="2" type="ORF">PQR62_05310</name>
</gene>
<evidence type="ECO:0000256" key="1">
    <source>
        <dbReference type="SAM" id="Phobius"/>
    </source>
</evidence>
<dbReference type="PANTHER" id="PTHR48090:SF6">
    <property type="entry name" value="SLR5056 PROTEIN"/>
    <property type="match status" value="1"/>
</dbReference>
<dbReference type="RefSeq" id="WP_408155744.1">
    <property type="nucleotide sequence ID" value="NZ_JAQQFM010000002.1"/>
</dbReference>
<keyword evidence="1" id="KW-1133">Transmembrane helix</keyword>
<comment type="caution">
    <text evidence="2">The sequence shown here is derived from an EMBL/GenBank/DDBJ whole genome shotgun (WGS) entry which is preliminary data.</text>
</comment>
<dbReference type="Pfam" id="PF13641">
    <property type="entry name" value="Glyco_tranf_2_3"/>
    <property type="match status" value="1"/>
</dbReference>
<evidence type="ECO:0000313" key="3">
    <source>
        <dbReference type="Proteomes" id="UP001629246"/>
    </source>
</evidence>
<dbReference type="InterPro" id="IPR050256">
    <property type="entry name" value="Glycosyltransferase_2"/>
</dbReference>
<dbReference type="Proteomes" id="UP001629246">
    <property type="component" value="Unassembled WGS sequence"/>
</dbReference>
<evidence type="ECO:0000313" key="2">
    <source>
        <dbReference type="EMBL" id="MFL9923668.1"/>
    </source>
</evidence>
<sequence length="384" mass="41553">MLLLLAVPVLVLLAQVLLARFAPPSVAAAVERRPRIAVLMPAHNEANGIAEVIAGVKAQLVGDDRLIVVADNCSDDTAAIARGLGAEVSERFHNELRGKGYALDHGIRHLAEDPPEVVIIVDADCLLGSGALDRIARVAQHSGRPVQALYLMHAPEGARPMRKIAEFAWVVKNLVRPLGFQRIGMPCQLMGTGMAFSWLQLRNSELATGHIVEDMKLGVDLAKMDQAPLFCPDAMVYSHFPSSEAGAQTQRTRWEHGHLSVILNQVPALLFSAIRSGNTALAAMALDLCIPPLALLVMLVGSSWVLTLLIWLGLGLTAPFTFASVLLLAILAAILLAWSGFGRSVLTLGELLTAVSYVAKKLPLYLKFIVNRQVEWVRSKRDSE</sequence>
<keyword evidence="1" id="KW-0812">Transmembrane</keyword>
<proteinExistence type="predicted"/>
<reference evidence="2 3" key="1">
    <citation type="journal article" date="2024" name="Chem. Sci.">
        <title>Discovery of megapolipeptins by genome mining of a Burkholderiales bacteria collection.</title>
        <authorList>
            <person name="Paulo B.S."/>
            <person name="Recchia M.J.J."/>
            <person name="Lee S."/>
            <person name="Fergusson C.H."/>
            <person name="Romanowski S.B."/>
            <person name="Hernandez A."/>
            <person name="Krull N."/>
            <person name="Liu D.Y."/>
            <person name="Cavanagh H."/>
            <person name="Bos A."/>
            <person name="Gray C.A."/>
            <person name="Murphy B.T."/>
            <person name="Linington R.G."/>
            <person name="Eustaquio A.S."/>
        </authorList>
    </citation>
    <scope>NUCLEOTIDE SEQUENCE [LARGE SCALE GENOMIC DNA]</scope>
    <source>
        <strain evidence="2 3">RL21-008-BIB-A</strain>
    </source>
</reference>
<name>A0ABW9A7D5_9BURK</name>
<feature type="transmembrane region" description="Helical" evidence="1">
    <location>
        <begin position="320"/>
        <end position="338"/>
    </location>
</feature>
<dbReference type="SUPFAM" id="SSF53448">
    <property type="entry name" value="Nucleotide-diphospho-sugar transferases"/>
    <property type="match status" value="1"/>
</dbReference>
<dbReference type="CDD" id="cd06438">
    <property type="entry name" value="EpsO_like"/>
    <property type="match status" value="1"/>
</dbReference>
<feature type="transmembrane region" description="Helical" evidence="1">
    <location>
        <begin position="293"/>
        <end position="314"/>
    </location>
</feature>
<dbReference type="Gene3D" id="3.90.550.10">
    <property type="entry name" value="Spore Coat Polysaccharide Biosynthesis Protein SpsA, Chain A"/>
    <property type="match status" value="1"/>
</dbReference>
<dbReference type="InterPro" id="IPR029044">
    <property type="entry name" value="Nucleotide-diphossugar_trans"/>
</dbReference>
<protein>
    <submittedName>
        <fullName evidence="2">Glycosyltransferase family 2 protein</fullName>
    </submittedName>
</protein>
<accession>A0ABW9A7D5</accession>